<proteinExistence type="predicted"/>
<sequence length="180" mass="20804">MKQVDFIKLLSSKLPETFKTEQLLLVLLESSSNNLAQHEVRKCMHNHLYRLEQQNLVERLCPKRTQNASFKRLFSFESVNLSLLDSHSDQTAPLESVSHFHLFKQHVQKLKEDTCALSKKRDVFSQLTENYKMYEPLITRKLSELDSALLDKKIELEAIHELMSAINCTSASETLKTSPV</sequence>
<reference evidence="1" key="1">
    <citation type="submission" date="2023-07" db="EMBL/GenBank/DDBJ databases">
        <title>Genome content predicts the carbon catabolic preferences of heterotrophic bacteria.</title>
        <authorList>
            <person name="Gralka M."/>
        </authorList>
    </citation>
    <scope>NUCLEOTIDE SEQUENCE</scope>
    <source>
        <strain evidence="1">G2M05</strain>
    </source>
</reference>
<evidence type="ECO:0000313" key="2">
    <source>
        <dbReference type="Proteomes" id="UP001170624"/>
    </source>
</evidence>
<comment type="caution">
    <text evidence="1">The sequence shown here is derived from an EMBL/GenBank/DDBJ whole genome shotgun (WGS) entry which is preliminary data.</text>
</comment>
<accession>A0AAW7Y2G7</accession>
<evidence type="ECO:0000313" key="1">
    <source>
        <dbReference type="EMBL" id="MDO6542562.1"/>
    </source>
</evidence>
<dbReference type="AlphaFoldDB" id="A0AAW7Y2G7"/>
<dbReference type="RefSeq" id="WP_303499046.1">
    <property type="nucleotide sequence ID" value="NZ_JAUOPU010000006.1"/>
</dbReference>
<dbReference type="EMBL" id="JAUOPU010000006">
    <property type="protein sequence ID" value="MDO6542562.1"/>
    <property type="molecule type" value="Genomic_DNA"/>
</dbReference>
<organism evidence="1 2">
    <name type="scientific">Photobacterium sanguinicancri</name>
    <dbReference type="NCBI Taxonomy" id="875932"/>
    <lineage>
        <taxon>Bacteria</taxon>
        <taxon>Pseudomonadati</taxon>
        <taxon>Pseudomonadota</taxon>
        <taxon>Gammaproteobacteria</taxon>
        <taxon>Vibrionales</taxon>
        <taxon>Vibrionaceae</taxon>
        <taxon>Photobacterium</taxon>
    </lineage>
</organism>
<gene>
    <name evidence="1" type="ORF">Q4568_08460</name>
</gene>
<name>A0AAW7Y2G7_9GAMM</name>
<dbReference type="Proteomes" id="UP001170624">
    <property type="component" value="Unassembled WGS sequence"/>
</dbReference>
<protein>
    <submittedName>
        <fullName evidence="1">Uncharacterized protein</fullName>
    </submittedName>
</protein>